<dbReference type="InterPro" id="IPR001867">
    <property type="entry name" value="OmpR/PhoB-type_DNA-bd"/>
</dbReference>
<dbReference type="InterPro" id="IPR036388">
    <property type="entry name" value="WH-like_DNA-bd_sf"/>
</dbReference>
<gene>
    <name evidence="4" type="ORF">FCS05_04095</name>
</gene>
<dbReference type="GO" id="GO:0000160">
    <property type="term" value="P:phosphorelay signal transduction system"/>
    <property type="evidence" value="ECO:0007669"/>
    <property type="project" value="InterPro"/>
</dbReference>
<evidence type="ECO:0000313" key="4">
    <source>
        <dbReference type="EMBL" id="TLK30942.1"/>
    </source>
</evidence>
<keyword evidence="1 2" id="KW-0238">DNA-binding</keyword>
<dbReference type="AlphaFoldDB" id="A0AAJ5F765"/>
<accession>A0AAJ5F765</accession>
<dbReference type="EMBL" id="VBRC01000002">
    <property type="protein sequence ID" value="TLK30942.1"/>
    <property type="molecule type" value="Genomic_DNA"/>
</dbReference>
<dbReference type="SUPFAM" id="SSF46894">
    <property type="entry name" value="C-terminal effector domain of the bipartite response regulators"/>
    <property type="match status" value="1"/>
</dbReference>
<sequence>MLEGFALHPAQPEVESRVVDVDVGNLRRKLGEGMILTVRGHGDRLGEVGP</sequence>
<dbReference type="PROSITE" id="PS51755">
    <property type="entry name" value="OMPR_PHOB"/>
    <property type="match status" value="1"/>
</dbReference>
<feature type="domain" description="OmpR/PhoB-type" evidence="3">
    <location>
        <begin position="1"/>
        <end position="47"/>
    </location>
</feature>
<organism evidence="4 5">
    <name type="scientific">Deinococcus metallilatus</name>
    <dbReference type="NCBI Taxonomy" id="1211322"/>
    <lineage>
        <taxon>Bacteria</taxon>
        <taxon>Thermotogati</taxon>
        <taxon>Deinococcota</taxon>
        <taxon>Deinococci</taxon>
        <taxon>Deinococcales</taxon>
        <taxon>Deinococcaceae</taxon>
        <taxon>Deinococcus</taxon>
    </lineage>
</organism>
<protein>
    <submittedName>
        <fullName evidence="4">Winged helix-turn-helix domain-containing protein</fullName>
    </submittedName>
</protein>
<dbReference type="InterPro" id="IPR016032">
    <property type="entry name" value="Sig_transdc_resp-reg_C-effctor"/>
</dbReference>
<dbReference type="Pfam" id="PF00486">
    <property type="entry name" value="Trans_reg_C"/>
    <property type="match status" value="1"/>
</dbReference>
<comment type="caution">
    <text evidence="4">The sequence shown here is derived from an EMBL/GenBank/DDBJ whole genome shotgun (WGS) entry which is preliminary data.</text>
</comment>
<dbReference type="Gene3D" id="1.10.10.10">
    <property type="entry name" value="Winged helix-like DNA-binding domain superfamily/Winged helix DNA-binding domain"/>
    <property type="match status" value="1"/>
</dbReference>
<dbReference type="Proteomes" id="UP000308000">
    <property type="component" value="Unassembled WGS sequence"/>
</dbReference>
<dbReference type="RefSeq" id="WP_103128015.1">
    <property type="nucleotide sequence ID" value="NZ_BSUI01000040.1"/>
</dbReference>
<evidence type="ECO:0000256" key="2">
    <source>
        <dbReference type="PROSITE-ProRule" id="PRU01091"/>
    </source>
</evidence>
<proteinExistence type="predicted"/>
<dbReference type="GO" id="GO:0006355">
    <property type="term" value="P:regulation of DNA-templated transcription"/>
    <property type="evidence" value="ECO:0007669"/>
    <property type="project" value="InterPro"/>
</dbReference>
<dbReference type="GO" id="GO:0003677">
    <property type="term" value="F:DNA binding"/>
    <property type="evidence" value="ECO:0007669"/>
    <property type="project" value="UniProtKB-UniRule"/>
</dbReference>
<name>A0AAJ5F765_9DEIO</name>
<reference evidence="4 5" key="1">
    <citation type="submission" date="2019-04" db="EMBL/GenBank/DDBJ databases">
        <title>Deinococcus metalilatus MA1002 mutant No.5.</title>
        <authorList>
            <person name="Park W."/>
            <person name="Park C."/>
        </authorList>
    </citation>
    <scope>NUCLEOTIDE SEQUENCE [LARGE SCALE GENOMIC DNA]</scope>
    <source>
        <strain evidence="4 5">MA1002-m5</strain>
    </source>
</reference>
<evidence type="ECO:0000259" key="3">
    <source>
        <dbReference type="PROSITE" id="PS51755"/>
    </source>
</evidence>
<feature type="DNA-binding region" description="OmpR/PhoB-type" evidence="2">
    <location>
        <begin position="1"/>
        <end position="47"/>
    </location>
</feature>
<evidence type="ECO:0000313" key="5">
    <source>
        <dbReference type="Proteomes" id="UP000308000"/>
    </source>
</evidence>
<evidence type="ECO:0000256" key="1">
    <source>
        <dbReference type="ARBA" id="ARBA00023125"/>
    </source>
</evidence>